<evidence type="ECO:0000313" key="2">
    <source>
        <dbReference type="Proteomes" id="UP000499080"/>
    </source>
</evidence>
<evidence type="ECO:0000313" key="1">
    <source>
        <dbReference type="EMBL" id="GBM00395.1"/>
    </source>
</evidence>
<dbReference type="InterPro" id="IPR020234">
    <property type="entry name" value="Mite_allergen_group-7"/>
</dbReference>
<dbReference type="Pfam" id="PF16984">
    <property type="entry name" value="Grp7_allergen"/>
    <property type="match status" value="1"/>
</dbReference>
<dbReference type="InterPro" id="IPR038602">
    <property type="entry name" value="Mite_allergen_7_sf"/>
</dbReference>
<keyword evidence="2" id="KW-1185">Reference proteome</keyword>
<comment type="caution">
    <text evidence="1">The sequence shown here is derived from an EMBL/GenBank/DDBJ whole genome shotgun (WGS) entry which is preliminary data.</text>
</comment>
<dbReference type="Gene3D" id="3.15.10.50">
    <property type="match status" value="1"/>
</dbReference>
<dbReference type="OrthoDB" id="6413711at2759"/>
<protein>
    <submittedName>
        <fullName evidence="1">Uncharacterized protein</fullName>
    </submittedName>
</protein>
<reference evidence="1 2" key="1">
    <citation type="journal article" date="2019" name="Sci. Rep.">
        <title>Orb-weaving spider Araneus ventricosus genome elucidates the spidroin gene catalogue.</title>
        <authorList>
            <person name="Kono N."/>
            <person name="Nakamura H."/>
            <person name="Ohtoshi R."/>
            <person name="Moran D.A.P."/>
            <person name="Shinohara A."/>
            <person name="Yoshida Y."/>
            <person name="Fujiwara M."/>
            <person name="Mori M."/>
            <person name="Tomita M."/>
            <person name="Arakawa K."/>
        </authorList>
    </citation>
    <scope>NUCLEOTIDE SEQUENCE [LARGE SCALE GENOMIC DNA]</scope>
</reference>
<name>A0A4Y2CAN6_ARAVE</name>
<dbReference type="Proteomes" id="UP000499080">
    <property type="component" value="Unassembled WGS sequence"/>
</dbReference>
<gene>
    <name evidence="1" type="ORF">AVEN_179209_1</name>
</gene>
<accession>A0A4Y2CAN6</accession>
<proteinExistence type="predicted"/>
<organism evidence="1 2">
    <name type="scientific">Araneus ventricosus</name>
    <name type="common">Orbweaver spider</name>
    <name type="synonym">Epeira ventricosa</name>
    <dbReference type="NCBI Taxonomy" id="182803"/>
    <lineage>
        <taxon>Eukaryota</taxon>
        <taxon>Metazoa</taxon>
        <taxon>Ecdysozoa</taxon>
        <taxon>Arthropoda</taxon>
        <taxon>Chelicerata</taxon>
        <taxon>Arachnida</taxon>
        <taxon>Araneae</taxon>
        <taxon>Araneomorphae</taxon>
        <taxon>Entelegynae</taxon>
        <taxon>Araneoidea</taxon>
        <taxon>Araneidae</taxon>
        <taxon>Araneus</taxon>
    </lineage>
</organism>
<dbReference type="EMBL" id="BGPR01000156">
    <property type="protein sequence ID" value="GBM00395.1"/>
    <property type="molecule type" value="Genomic_DNA"/>
</dbReference>
<dbReference type="AlphaFoldDB" id="A0A4Y2CAN6"/>
<sequence>MNLNYFINISTLIFSHRRKGYWTKPPMSQKDHWSTEAEDSWKMLFFVSCLILFAGGALCLPSSNQYVDNVIHTTLQNVIQNEKYEPTHLPDYTFEYTDKTFMGKVHGKAEYKDGSLSGLSQVARAGDCQGPANISGSTVINCTLSFNNLKTSYNGKVKYGVLPKKGIEAKAEVSTTLVVVGIAKGLNERAASVKSFALRQIGQVTPHYTGLGPLNKYVKVLEENYRSRVAAEVTNVINNRFKYALNLAVAQVPMPLR</sequence>